<dbReference type="PANTHER" id="PTHR22028:SF4">
    <property type="entry name" value="PROTEIN SFI1 HOMOLOG"/>
    <property type="match status" value="1"/>
</dbReference>
<reference evidence="2" key="1">
    <citation type="submission" date="2023-08" db="EMBL/GenBank/DDBJ databases">
        <title>Reference Genome Resource for the Citrus Pathogen Phytophthora citrophthora.</title>
        <authorList>
            <person name="Moller H."/>
            <person name="Coetzee B."/>
            <person name="Rose L.J."/>
            <person name="Van Niekerk J.M."/>
        </authorList>
    </citation>
    <scope>NUCLEOTIDE SEQUENCE</scope>
    <source>
        <strain evidence="2">STE-U-9442</strain>
    </source>
</reference>
<dbReference type="GO" id="GO:0019902">
    <property type="term" value="F:phosphatase binding"/>
    <property type="evidence" value="ECO:0007669"/>
    <property type="project" value="TreeGrafter"/>
</dbReference>
<dbReference type="AlphaFoldDB" id="A0AAD9LSD0"/>
<keyword evidence="3" id="KW-1185">Reference proteome</keyword>
<proteinExistence type="predicted"/>
<evidence type="ECO:0000313" key="2">
    <source>
        <dbReference type="EMBL" id="KAK1944964.1"/>
    </source>
</evidence>
<feature type="region of interest" description="Disordered" evidence="1">
    <location>
        <begin position="87"/>
        <end position="123"/>
    </location>
</feature>
<gene>
    <name evidence="2" type="ORF">P3T76_003497</name>
</gene>
<feature type="compositionally biased region" description="Basic and acidic residues" evidence="1">
    <location>
        <begin position="101"/>
        <end position="113"/>
    </location>
</feature>
<dbReference type="Proteomes" id="UP001259832">
    <property type="component" value="Unassembled WGS sequence"/>
</dbReference>
<dbReference type="PANTHER" id="PTHR22028">
    <property type="entry name" value="SFI1 SPINDLE BODY DOMAIN-CONTAINING PROTEIN-RELATED"/>
    <property type="match status" value="1"/>
</dbReference>
<accession>A0AAD9LSD0</accession>
<evidence type="ECO:0000313" key="3">
    <source>
        <dbReference type="Proteomes" id="UP001259832"/>
    </source>
</evidence>
<feature type="compositionally biased region" description="Polar residues" evidence="1">
    <location>
        <begin position="87"/>
        <end position="100"/>
    </location>
</feature>
<protein>
    <submittedName>
        <fullName evidence="2">Protein SFI1</fullName>
    </submittedName>
</protein>
<feature type="compositionally biased region" description="Pro residues" evidence="1">
    <location>
        <begin position="807"/>
        <end position="818"/>
    </location>
</feature>
<name>A0AAD9LSD0_9STRA</name>
<dbReference type="EMBL" id="JASMQC010000005">
    <property type="protein sequence ID" value="KAK1944964.1"/>
    <property type="molecule type" value="Genomic_DNA"/>
</dbReference>
<dbReference type="InterPro" id="IPR052270">
    <property type="entry name" value="CACF_protein"/>
</dbReference>
<sequence>MAVPEGPTRNRNLESHFAPSSPHLALAVHYDRHRQLQSAFKTWKRRVNVQCVRRKRIAAACRVGATFYQRIFWEKWRAFVAQKRQETTASIDTTNGTESIQDNREDKASRLGSEDGNNDEISAATVRKKHTHYRYRGGLLHKHKANDAEDDAVVVRIRRLYAIRRWREFVRLKRCRDVLQQRAYFFLYYWLLKRSLNQLCRNALLKKKERALTVKIGKENRHRLMVQAMQKWRLRLQLHQTLRLWQSYARRRRHETLLYRPIAEELTRMSHRRLLRFTFNIWEKQHSRNQGQRALVHLLDRHLYRKVCERAWKTWKTMVDQLIKLESFTQGYQERRLRRIWNAWSARTREKQLQEQQRRCAVRHQYLSLLRKGFIGFQVGLVQRRLALNCVDNMQDAADHRMMALAFSRWDHFTSERKLQAHKVERAVQHYKRQLLKRVWSKGFHSFYDGALAKKNMLLTAQEHNYVRTVGKNFRVWKTLWQSERCRDQALEQTLGECLVVKEQATKARVFENWTEFARDRAAKRVVNAQMRGQAHQRMLQTSFSRWVTFVSVLRWQQITQTRAEQHYKAVLWKKCFERWQYNVALRQRYRKKVRMALIHWKLTLERKAFNGWKQYLNSKRSKQQRIHEALEFRHEQFLRDGVRHWMTAALHLQEQREQQVARAQASNTAQVWRRVAAIARHWRYLAVRRRAFKNGEQTLGRSRKGPQPVQENLSWQLKYEVSPPSNGKKLREAFPGHAGGSNWIDTRSPLSEFLLIPRNRPQPRRPIDVLLFSQAETENLRQQNQTIFTNEALRYGFEFPVEPLTPLRPPSVSPPNCPQDERSCNGMSTQKDCKRPEVTQLPPREAVNPQLPQTTAQQLDILERQIVALSQRKREWKVSRQQLEVLRSRVETTPQLAHRLRDMEQQHILRTKQWFHTKERIRYIAAEIQQLRSALRG</sequence>
<feature type="region of interest" description="Disordered" evidence="1">
    <location>
        <begin position="807"/>
        <end position="832"/>
    </location>
</feature>
<comment type="caution">
    <text evidence="2">The sequence shown here is derived from an EMBL/GenBank/DDBJ whole genome shotgun (WGS) entry which is preliminary data.</text>
</comment>
<evidence type="ECO:0000256" key="1">
    <source>
        <dbReference type="SAM" id="MobiDB-lite"/>
    </source>
</evidence>
<organism evidence="2 3">
    <name type="scientific">Phytophthora citrophthora</name>
    <dbReference type="NCBI Taxonomy" id="4793"/>
    <lineage>
        <taxon>Eukaryota</taxon>
        <taxon>Sar</taxon>
        <taxon>Stramenopiles</taxon>
        <taxon>Oomycota</taxon>
        <taxon>Peronosporomycetes</taxon>
        <taxon>Peronosporales</taxon>
        <taxon>Peronosporaceae</taxon>
        <taxon>Phytophthora</taxon>
    </lineage>
</organism>